<dbReference type="Gene3D" id="1.20.1540.10">
    <property type="entry name" value="Rhomboid-like"/>
    <property type="match status" value="1"/>
</dbReference>
<sequence length="221" mass="24934">MFPLKDSVPSSTFPFVNWAIIFINIVVFYNMLHMTSPNEQEFIFEYGLVPKKLFVENSMLTLTDRYVPILTSMFMHGGFMHIIGNMYFLFIFGDNVEDKLGHIRYLLIYLLFGVAAAATQIIMFPDSVVPMVGASGAIAGVMGAYLVFYPRAKVKTLIVIIIFITIAEIPAFIFLLIWFLFQFLNGTGGGAYSNVAWWAHIGGFLAGLGYAIYFLKKQKEL</sequence>
<keyword evidence="3 7" id="KW-0812">Transmembrane</keyword>
<evidence type="ECO:0000256" key="1">
    <source>
        <dbReference type="ARBA" id="ARBA00004141"/>
    </source>
</evidence>
<evidence type="ECO:0000256" key="4">
    <source>
        <dbReference type="ARBA" id="ARBA00022801"/>
    </source>
</evidence>
<dbReference type="FunFam" id="1.20.1540.10:FF:000027">
    <property type="entry name" value="Rhomboid family intramembrane serine protease"/>
    <property type="match status" value="1"/>
</dbReference>
<dbReference type="OrthoDB" id="9778341at2"/>
<dbReference type="InterPro" id="IPR035952">
    <property type="entry name" value="Rhomboid-like_sf"/>
</dbReference>
<comment type="subcellular location">
    <subcellularLocation>
        <location evidence="1">Membrane</location>
        <topology evidence="1">Multi-pass membrane protein</topology>
    </subcellularLocation>
</comment>
<evidence type="ECO:0000313" key="9">
    <source>
        <dbReference type="EMBL" id="ADD67222.1"/>
    </source>
</evidence>
<dbReference type="GO" id="GO:0004252">
    <property type="term" value="F:serine-type endopeptidase activity"/>
    <property type="evidence" value="ECO:0007669"/>
    <property type="project" value="InterPro"/>
</dbReference>
<feature type="transmembrane region" description="Helical" evidence="7">
    <location>
        <begin position="103"/>
        <end position="122"/>
    </location>
</feature>
<reference evidence="9 10" key="1">
    <citation type="journal article" date="2010" name="Stand. Genomic Sci.">
        <title>Complete genome sequence of Denitrovibrio acetiphilus type strain (N2460).</title>
        <authorList>
            <person name="Kiss H."/>
            <person name="Lang E."/>
            <person name="Lapidus A."/>
            <person name="Copeland A."/>
            <person name="Nolan M."/>
            <person name="Glavina Del Rio T."/>
            <person name="Chen F."/>
            <person name="Lucas S."/>
            <person name="Tice H."/>
            <person name="Cheng J.F."/>
            <person name="Han C."/>
            <person name="Goodwin L."/>
            <person name="Pitluck S."/>
            <person name="Liolios K."/>
            <person name="Pati A."/>
            <person name="Ivanova N."/>
            <person name="Mavromatis K."/>
            <person name="Chen A."/>
            <person name="Palaniappan K."/>
            <person name="Land M."/>
            <person name="Hauser L."/>
            <person name="Chang Y.J."/>
            <person name="Jeffries C.D."/>
            <person name="Detter J.C."/>
            <person name="Brettin T."/>
            <person name="Spring S."/>
            <person name="Rohde M."/>
            <person name="Goker M."/>
            <person name="Woyke T."/>
            <person name="Bristow J."/>
            <person name="Eisen J.A."/>
            <person name="Markowitz V."/>
            <person name="Hugenholtz P."/>
            <person name="Kyrpides N.C."/>
            <person name="Klenk H.P."/>
        </authorList>
    </citation>
    <scope>NUCLEOTIDE SEQUENCE [LARGE SCALE GENOMIC DNA]</scope>
    <source>
        <strain evidence="10">DSM 12809 / NBRC 114555 / N2460</strain>
    </source>
</reference>
<dbReference type="Proteomes" id="UP000002012">
    <property type="component" value="Chromosome"/>
</dbReference>
<dbReference type="SUPFAM" id="SSF144091">
    <property type="entry name" value="Rhomboid-like"/>
    <property type="match status" value="1"/>
</dbReference>
<keyword evidence="4" id="KW-0378">Hydrolase</keyword>
<dbReference type="eggNOG" id="COG0705">
    <property type="taxonomic scope" value="Bacteria"/>
</dbReference>
<feature type="transmembrane region" description="Helical" evidence="7">
    <location>
        <begin position="12"/>
        <end position="32"/>
    </location>
</feature>
<dbReference type="Pfam" id="PF01694">
    <property type="entry name" value="Rhomboid"/>
    <property type="match status" value="1"/>
</dbReference>
<accession>D4H3D8</accession>
<feature type="domain" description="Peptidase S54 rhomboid" evidence="8">
    <location>
        <begin position="66"/>
        <end position="216"/>
    </location>
</feature>
<dbReference type="PANTHER" id="PTHR43731">
    <property type="entry name" value="RHOMBOID PROTEASE"/>
    <property type="match status" value="1"/>
</dbReference>
<dbReference type="KEGG" id="dap:Dacet_0423"/>
<dbReference type="EMBL" id="CP001968">
    <property type="protein sequence ID" value="ADD67222.1"/>
    <property type="molecule type" value="Genomic_DNA"/>
</dbReference>
<dbReference type="InterPro" id="IPR022764">
    <property type="entry name" value="Peptidase_S54_rhomboid_dom"/>
</dbReference>
<evidence type="ECO:0000259" key="8">
    <source>
        <dbReference type="Pfam" id="PF01694"/>
    </source>
</evidence>
<dbReference type="HOGENOM" id="CLU_055068_5_1_0"/>
<comment type="similarity">
    <text evidence="2">Belongs to the peptidase S54 family.</text>
</comment>
<evidence type="ECO:0000256" key="5">
    <source>
        <dbReference type="ARBA" id="ARBA00022989"/>
    </source>
</evidence>
<dbReference type="STRING" id="522772.Dacet_0423"/>
<dbReference type="GO" id="GO:0016020">
    <property type="term" value="C:membrane"/>
    <property type="evidence" value="ECO:0007669"/>
    <property type="project" value="UniProtKB-SubCell"/>
</dbReference>
<keyword evidence="5 7" id="KW-1133">Transmembrane helix</keyword>
<protein>
    <submittedName>
        <fullName evidence="9">Rhomboid family protein</fullName>
    </submittedName>
</protein>
<dbReference type="PANTHER" id="PTHR43731:SF14">
    <property type="entry name" value="PRESENILIN-ASSOCIATED RHOMBOID-LIKE PROTEIN, MITOCHONDRIAL"/>
    <property type="match status" value="1"/>
</dbReference>
<feature type="transmembrane region" description="Helical" evidence="7">
    <location>
        <begin position="128"/>
        <end position="149"/>
    </location>
</feature>
<dbReference type="AlphaFoldDB" id="D4H3D8"/>
<name>D4H3D8_DENA2</name>
<dbReference type="InParanoid" id="D4H3D8"/>
<dbReference type="RefSeq" id="WP_013009766.1">
    <property type="nucleotide sequence ID" value="NC_013943.1"/>
</dbReference>
<feature type="transmembrane region" description="Helical" evidence="7">
    <location>
        <begin position="66"/>
        <end position="91"/>
    </location>
</feature>
<feature type="transmembrane region" description="Helical" evidence="7">
    <location>
        <begin position="156"/>
        <end position="183"/>
    </location>
</feature>
<evidence type="ECO:0000256" key="6">
    <source>
        <dbReference type="ARBA" id="ARBA00023136"/>
    </source>
</evidence>
<feature type="transmembrane region" description="Helical" evidence="7">
    <location>
        <begin position="195"/>
        <end position="215"/>
    </location>
</feature>
<keyword evidence="10" id="KW-1185">Reference proteome</keyword>
<organism evidence="9 10">
    <name type="scientific">Denitrovibrio acetiphilus (strain DSM 12809 / NBRC 114555 / N2460)</name>
    <dbReference type="NCBI Taxonomy" id="522772"/>
    <lineage>
        <taxon>Bacteria</taxon>
        <taxon>Pseudomonadati</taxon>
        <taxon>Deferribacterota</taxon>
        <taxon>Deferribacteres</taxon>
        <taxon>Deferribacterales</taxon>
        <taxon>Geovibrionaceae</taxon>
        <taxon>Denitrovibrio</taxon>
    </lineage>
</organism>
<dbReference type="MEROPS" id="S54.027"/>
<evidence type="ECO:0000256" key="3">
    <source>
        <dbReference type="ARBA" id="ARBA00022692"/>
    </source>
</evidence>
<gene>
    <name evidence="9" type="ordered locus">Dacet_0423</name>
</gene>
<keyword evidence="6 7" id="KW-0472">Membrane</keyword>
<evidence type="ECO:0000256" key="7">
    <source>
        <dbReference type="SAM" id="Phobius"/>
    </source>
</evidence>
<dbReference type="PaxDb" id="522772-Dacet_0423"/>
<proteinExistence type="inferred from homology"/>
<dbReference type="InterPro" id="IPR050925">
    <property type="entry name" value="Rhomboid_protease_S54"/>
</dbReference>
<evidence type="ECO:0000256" key="2">
    <source>
        <dbReference type="ARBA" id="ARBA00009045"/>
    </source>
</evidence>
<evidence type="ECO:0000313" key="10">
    <source>
        <dbReference type="Proteomes" id="UP000002012"/>
    </source>
</evidence>